<evidence type="ECO:0000313" key="2">
    <source>
        <dbReference type="Proteomes" id="UP001652445"/>
    </source>
</evidence>
<name>A0ABT2UF86_9BACL</name>
<dbReference type="EMBL" id="JAOQIO010000043">
    <property type="protein sequence ID" value="MCU6793305.1"/>
    <property type="molecule type" value="Genomic_DNA"/>
</dbReference>
<accession>A0ABT2UF86</accession>
<keyword evidence="2" id="KW-1185">Reference proteome</keyword>
<reference evidence="1 2" key="1">
    <citation type="submission" date="2022-09" db="EMBL/GenBank/DDBJ databases">
        <authorList>
            <person name="Han X.L."/>
            <person name="Wang Q."/>
            <person name="Lu T."/>
        </authorList>
    </citation>
    <scope>NUCLEOTIDE SEQUENCE [LARGE SCALE GENOMIC DNA]</scope>
    <source>
        <strain evidence="1 2">WQ 127069</strain>
    </source>
</reference>
<evidence type="ECO:0008006" key="3">
    <source>
        <dbReference type="Google" id="ProtNLM"/>
    </source>
</evidence>
<protein>
    <recommendedName>
        <fullName evidence="3">Glycosaminoglycan attachment site</fullName>
    </recommendedName>
</protein>
<gene>
    <name evidence="1" type="ORF">OB236_14405</name>
</gene>
<organism evidence="1 2">
    <name type="scientific">Paenibacillus baimaensis</name>
    <dbReference type="NCBI Taxonomy" id="2982185"/>
    <lineage>
        <taxon>Bacteria</taxon>
        <taxon>Bacillati</taxon>
        <taxon>Bacillota</taxon>
        <taxon>Bacilli</taxon>
        <taxon>Bacillales</taxon>
        <taxon>Paenibacillaceae</taxon>
        <taxon>Paenibacillus</taxon>
    </lineage>
</organism>
<proteinExistence type="predicted"/>
<evidence type="ECO:0000313" key="1">
    <source>
        <dbReference type="EMBL" id="MCU6793305.1"/>
    </source>
</evidence>
<comment type="caution">
    <text evidence="1">The sequence shown here is derived from an EMBL/GenBank/DDBJ whole genome shotgun (WGS) entry which is preliminary data.</text>
</comment>
<sequence>MPEAKMHPNFLSLLGDRDVIKVVQKWAVGFKDRDNKFVYEFQTTFNSSFWELYLHAIFKKLKFKTDGVHYAPDFCLDNKGYRFLVEAVSTSHPQGGIPEHDRIAAIYKVAERADTQEERDEEYRQIVALATERISNSIASKYRKYLTQYSKLEHVAEKPFILAVGAFEQPFFYKQKLGAILRVLYGTTEAKYIGSDPYFEHSEFTTKSNGSQIPIGLFNDDKHKYISAIIFNPTATVGKARVLSSRLDRKVIVQTVRYDSYSTVSKVEVKLVQQYQESLLDGTTVFLNPNSVYPIEKNLFRNTDIAIFEGEQKNNMGHGFLFSREVITVNEV</sequence>
<dbReference type="Proteomes" id="UP001652445">
    <property type="component" value="Unassembled WGS sequence"/>
</dbReference>